<comment type="caution">
    <text evidence="2">The sequence shown here is derived from an EMBL/GenBank/DDBJ whole genome shotgun (WGS) entry which is preliminary data.</text>
</comment>
<proteinExistence type="predicted"/>
<reference evidence="2 3" key="1">
    <citation type="submission" date="2018-03" db="EMBL/GenBank/DDBJ databases">
        <title>Genomic Encyclopedia of Type Strains, Phase III (KMG-III): the genomes of soil and plant-associated and newly described type strains.</title>
        <authorList>
            <person name="Whitman W."/>
        </authorList>
    </citation>
    <scope>NUCLEOTIDE SEQUENCE [LARGE SCALE GENOMIC DNA]</scope>
    <source>
        <strain evidence="2 3">CGMCC 1.12152</strain>
    </source>
</reference>
<keyword evidence="3" id="KW-1185">Reference proteome</keyword>
<feature type="signal peptide" evidence="1">
    <location>
        <begin position="1"/>
        <end position="26"/>
    </location>
</feature>
<organism evidence="2 3">
    <name type="scientific">Vreelandella songnenensis</name>
    <dbReference type="NCBI Taxonomy" id="1176243"/>
    <lineage>
        <taxon>Bacteria</taxon>
        <taxon>Pseudomonadati</taxon>
        <taxon>Pseudomonadota</taxon>
        <taxon>Gammaproteobacteria</taxon>
        <taxon>Oceanospirillales</taxon>
        <taxon>Halomonadaceae</taxon>
        <taxon>Vreelandella</taxon>
    </lineage>
</organism>
<name>A0A2T0UZY7_9GAMM</name>
<gene>
    <name evidence="2" type="ORF">B0H98_10877</name>
</gene>
<dbReference type="Proteomes" id="UP000237647">
    <property type="component" value="Unassembled WGS sequence"/>
</dbReference>
<feature type="chain" id="PRO_5015666505" evidence="1">
    <location>
        <begin position="27"/>
        <end position="109"/>
    </location>
</feature>
<accession>A0A2T0UZY7</accession>
<keyword evidence="1" id="KW-0732">Signal</keyword>
<sequence>MMKSAVRAASVGCVALWGALALPASADDVPNLDIKTDCRETNKYSEHDVYESCLEQEKIAYQLLREAWDRIYPSVVDWCMGNMQHDGWESYQFLFDCVNSQQEGVLGAD</sequence>
<dbReference type="EMBL" id="PVTK01000008">
    <property type="protein sequence ID" value="PRY63482.1"/>
    <property type="molecule type" value="Genomic_DNA"/>
</dbReference>
<dbReference type="AlphaFoldDB" id="A0A2T0UZY7"/>
<evidence type="ECO:0000256" key="1">
    <source>
        <dbReference type="SAM" id="SignalP"/>
    </source>
</evidence>
<evidence type="ECO:0000313" key="2">
    <source>
        <dbReference type="EMBL" id="PRY63482.1"/>
    </source>
</evidence>
<protein>
    <submittedName>
        <fullName evidence="2">Uncharacterized protein</fullName>
    </submittedName>
</protein>
<dbReference type="RefSeq" id="WP_106375538.1">
    <property type="nucleotide sequence ID" value="NZ_PVTK01000008.1"/>
</dbReference>
<evidence type="ECO:0000313" key="3">
    <source>
        <dbReference type="Proteomes" id="UP000237647"/>
    </source>
</evidence>